<gene>
    <name evidence="2" type="ORF">J4E96_13610</name>
</gene>
<reference evidence="2" key="1">
    <citation type="submission" date="2021-03" db="EMBL/GenBank/DDBJ databases">
        <title>Pengzhenrongella sicca gen. nov., sp. nov., a new member of suborder Micrococcineae isolated from High-Arctic tundra soil.</title>
        <authorList>
            <person name="Peng F."/>
        </authorList>
    </citation>
    <scope>NUCLEOTIDE SEQUENCE</scope>
    <source>
        <strain evidence="2">LRZ-2</strain>
    </source>
</reference>
<protein>
    <submittedName>
        <fullName evidence="2">RDD family protein</fullName>
    </submittedName>
</protein>
<keyword evidence="3" id="KW-1185">Reference proteome</keyword>
<accession>A0A8A4ZBM6</accession>
<dbReference type="PANTHER" id="PTHR36115:SF6">
    <property type="entry name" value="PROLINE-RICH ANTIGEN HOMOLOG"/>
    <property type="match status" value="1"/>
</dbReference>
<dbReference type="EMBL" id="CP071868">
    <property type="protein sequence ID" value="QTE28409.1"/>
    <property type="molecule type" value="Genomic_DNA"/>
</dbReference>
<name>A0A8A4ZBM6_9MICO</name>
<dbReference type="AlphaFoldDB" id="A0A8A4ZBM6"/>
<dbReference type="KEGG" id="psic:J4E96_13610"/>
<feature type="region of interest" description="Disordered" evidence="1">
    <location>
        <begin position="1"/>
        <end position="24"/>
    </location>
</feature>
<proteinExistence type="predicted"/>
<dbReference type="Proteomes" id="UP000663937">
    <property type="component" value="Chromosome"/>
</dbReference>
<evidence type="ECO:0000313" key="2">
    <source>
        <dbReference type="EMBL" id="QTE28409.1"/>
    </source>
</evidence>
<evidence type="ECO:0000313" key="3">
    <source>
        <dbReference type="Proteomes" id="UP000663937"/>
    </source>
</evidence>
<dbReference type="PANTHER" id="PTHR36115">
    <property type="entry name" value="PROLINE-RICH ANTIGEN HOMOLOG-RELATED"/>
    <property type="match status" value="1"/>
</dbReference>
<dbReference type="InterPro" id="IPR051791">
    <property type="entry name" value="Pra-immunoreactive"/>
</dbReference>
<sequence length="133" mass="13502">MATRDDLGSWATGPGSPAQGPSRQAPLGRRVVALTVDWLLCLAISGAFFGGDPLATLGVFALEHVALVGTLGHTLGHRLLGIHVRPVGAPGPVGLGRAALRTALLCLVLPAVLTGPDGRGLHDRAAGTVVVRL</sequence>
<evidence type="ECO:0000256" key="1">
    <source>
        <dbReference type="SAM" id="MobiDB-lite"/>
    </source>
</evidence>
<organism evidence="2 3">
    <name type="scientific">Pengzhenrongella sicca</name>
    <dbReference type="NCBI Taxonomy" id="2819238"/>
    <lineage>
        <taxon>Bacteria</taxon>
        <taxon>Bacillati</taxon>
        <taxon>Actinomycetota</taxon>
        <taxon>Actinomycetes</taxon>
        <taxon>Micrococcales</taxon>
        <taxon>Pengzhenrongella</taxon>
    </lineage>
</organism>
<dbReference type="RefSeq" id="WP_227422644.1">
    <property type="nucleotide sequence ID" value="NZ_CP071868.1"/>
</dbReference>